<evidence type="ECO:0000256" key="4">
    <source>
        <dbReference type="ARBA" id="ARBA00023015"/>
    </source>
</evidence>
<dbReference type="InterPro" id="IPR036388">
    <property type="entry name" value="WH-like_DNA-bd_sf"/>
</dbReference>
<evidence type="ECO:0000256" key="7">
    <source>
        <dbReference type="ARBA" id="ARBA00023160"/>
    </source>
</evidence>
<keyword evidence="12" id="KW-1185">Reference proteome</keyword>
<dbReference type="CDD" id="cd03440">
    <property type="entry name" value="hot_dog"/>
    <property type="match status" value="1"/>
</dbReference>
<keyword evidence="8" id="KW-0804">Transcription</keyword>
<dbReference type="InterPro" id="IPR002539">
    <property type="entry name" value="MaoC-like_dom"/>
</dbReference>
<evidence type="ECO:0000313" key="11">
    <source>
        <dbReference type="EMBL" id="UOB21382.1"/>
    </source>
</evidence>
<dbReference type="InterPro" id="IPR029069">
    <property type="entry name" value="HotDog_dom_sf"/>
</dbReference>
<evidence type="ECO:0000259" key="10">
    <source>
        <dbReference type="Pfam" id="PF08279"/>
    </source>
</evidence>
<dbReference type="Gene3D" id="1.10.10.10">
    <property type="entry name" value="Winged helix-like DNA-binding domain superfamily/Winged helix DNA-binding domain"/>
    <property type="match status" value="1"/>
</dbReference>
<feature type="domain" description="Helix-turn-helix type 11" evidence="10">
    <location>
        <begin position="9"/>
        <end position="40"/>
    </location>
</feature>
<dbReference type="NCBIfam" id="NF003359">
    <property type="entry name" value="PRK04424.1"/>
    <property type="match status" value="1"/>
</dbReference>
<keyword evidence="7" id="KW-0275">Fatty acid biosynthesis</keyword>
<dbReference type="InterPro" id="IPR013196">
    <property type="entry name" value="HTH_11"/>
</dbReference>
<organism evidence="11 12">
    <name type="scientific">Macrococcus armenti</name>
    <dbReference type="NCBI Taxonomy" id="2875764"/>
    <lineage>
        <taxon>Bacteria</taxon>
        <taxon>Bacillati</taxon>
        <taxon>Bacillota</taxon>
        <taxon>Bacilli</taxon>
        <taxon>Bacillales</taxon>
        <taxon>Staphylococcaceae</taxon>
        <taxon>Macrococcus</taxon>
    </lineage>
</organism>
<evidence type="ECO:0000256" key="3">
    <source>
        <dbReference type="ARBA" id="ARBA00022832"/>
    </source>
</evidence>
<proteinExistence type="predicted"/>
<reference evidence="11" key="2">
    <citation type="submission" date="2022-04" db="EMBL/GenBank/DDBJ databases">
        <title>Antimicrobial genetic elements in methicillin-resistant Macrococcus armenti.</title>
        <authorList>
            <person name="Keller J.E."/>
            <person name="Schwendener S."/>
            <person name="Pantucek R."/>
            <person name="Perreten V."/>
        </authorList>
    </citation>
    <scope>NUCLEOTIDE SEQUENCE</scope>
    <source>
        <strain evidence="11">CCM 2609</strain>
    </source>
</reference>
<dbReference type="Proteomes" id="UP000830343">
    <property type="component" value="Chromosome"/>
</dbReference>
<dbReference type="EMBL" id="CP094348">
    <property type="protein sequence ID" value="UOB21382.1"/>
    <property type="molecule type" value="Genomic_DNA"/>
</dbReference>
<dbReference type="SUPFAM" id="SSF54637">
    <property type="entry name" value="Thioesterase/thiol ester dehydrase-isomerase"/>
    <property type="match status" value="1"/>
</dbReference>
<evidence type="ECO:0000256" key="6">
    <source>
        <dbReference type="ARBA" id="ARBA00023125"/>
    </source>
</evidence>
<dbReference type="SUPFAM" id="SSF46785">
    <property type="entry name" value="Winged helix' DNA-binding domain"/>
    <property type="match status" value="1"/>
</dbReference>
<keyword evidence="4" id="KW-0805">Transcription regulation</keyword>
<dbReference type="InterPro" id="IPR017275">
    <property type="entry name" value="Transcription_factor_FapR"/>
</dbReference>
<sequence>MKKLTKKQRQEQLLQLLENDPFITDETLSHEFNVSIQTIRLDRLELNIPELRERIKKVAEKSHDEIRTLPMDDIIGEVIDISLDNMAISILDIKKQHVFSRNNIARGHFLFAQANSLCVALLNDEFALTVSSRVQFQKPVMLGDRVITKAVLREKKDKRAKIEVLSTVNQTQVFYGEFEMYYNNKGASL</sequence>
<gene>
    <name evidence="11" type="primary">fapR</name>
    <name evidence="11" type="ORF">MRZ06_04675</name>
</gene>
<keyword evidence="5" id="KW-0443">Lipid metabolism</keyword>
<evidence type="ECO:0000256" key="2">
    <source>
        <dbReference type="ARBA" id="ARBA00022516"/>
    </source>
</evidence>
<keyword evidence="1" id="KW-0678">Repressor</keyword>
<keyword evidence="3" id="KW-0276">Fatty acid metabolism</keyword>
<dbReference type="Gene3D" id="3.10.129.10">
    <property type="entry name" value="Hotdog Thioesterase"/>
    <property type="match status" value="1"/>
</dbReference>
<dbReference type="Pfam" id="PF08279">
    <property type="entry name" value="HTH_11"/>
    <property type="match status" value="1"/>
</dbReference>
<accession>A0ABY3ZXV0</accession>
<dbReference type="RefSeq" id="WP_243366961.1">
    <property type="nucleotide sequence ID" value="NZ_CP094348.1"/>
</dbReference>
<dbReference type="PIRSF" id="PIRSF037733">
    <property type="entry name" value="Transcription_factor_FapR"/>
    <property type="match status" value="1"/>
</dbReference>
<evidence type="ECO:0000256" key="1">
    <source>
        <dbReference type="ARBA" id="ARBA00022491"/>
    </source>
</evidence>
<reference evidence="11" key="1">
    <citation type="submission" date="2022-03" db="EMBL/GenBank/DDBJ databases">
        <authorList>
            <person name="Vrbovska V."/>
            <person name="Kovarovic V."/>
            <person name="Botka T."/>
            <person name="Pantucek R."/>
        </authorList>
    </citation>
    <scope>NUCLEOTIDE SEQUENCE</scope>
    <source>
        <strain evidence="11">CCM 2609</strain>
    </source>
</reference>
<evidence type="ECO:0000256" key="5">
    <source>
        <dbReference type="ARBA" id="ARBA00023098"/>
    </source>
</evidence>
<feature type="domain" description="MaoC-like" evidence="9">
    <location>
        <begin position="102"/>
        <end position="171"/>
    </location>
</feature>
<evidence type="ECO:0000256" key="8">
    <source>
        <dbReference type="ARBA" id="ARBA00023163"/>
    </source>
</evidence>
<keyword evidence="6" id="KW-0238">DNA-binding</keyword>
<name>A0ABY3ZXV0_9STAP</name>
<protein>
    <submittedName>
        <fullName evidence="11">Transcription factor FapR</fullName>
    </submittedName>
</protein>
<evidence type="ECO:0000313" key="12">
    <source>
        <dbReference type="Proteomes" id="UP000830343"/>
    </source>
</evidence>
<dbReference type="InterPro" id="IPR036390">
    <property type="entry name" value="WH_DNA-bd_sf"/>
</dbReference>
<evidence type="ECO:0000259" key="9">
    <source>
        <dbReference type="Pfam" id="PF01575"/>
    </source>
</evidence>
<dbReference type="Pfam" id="PF01575">
    <property type="entry name" value="MaoC_dehydratas"/>
    <property type="match status" value="1"/>
</dbReference>
<keyword evidence="2" id="KW-0444">Lipid biosynthesis</keyword>